<dbReference type="PANTHER" id="PTHR43656">
    <property type="entry name" value="BINDING OXIDOREDUCTASE, PUTATIVE (AFU_ORTHOLOGUE AFUA_2G08260)-RELATED"/>
    <property type="match status" value="1"/>
</dbReference>
<dbReference type="InterPro" id="IPR051799">
    <property type="entry name" value="NADH_flavin_oxidoreductase"/>
</dbReference>
<dbReference type="RefSeq" id="WP_378409222.1">
    <property type="nucleotide sequence ID" value="NZ_JBHTCS010000030.1"/>
</dbReference>
<evidence type="ECO:0000259" key="3">
    <source>
        <dbReference type="Pfam" id="PF00724"/>
    </source>
</evidence>
<dbReference type="EMBL" id="JBHTCS010000030">
    <property type="protein sequence ID" value="MFC7451130.1"/>
    <property type="molecule type" value="Genomic_DNA"/>
</dbReference>
<evidence type="ECO:0000313" key="5">
    <source>
        <dbReference type="Proteomes" id="UP001596484"/>
    </source>
</evidence>
<dbReference type="Pfam" id="PF00724">
    <property type="entry name" value="Oxidored_FMN"/>
    <property type="match status" value="1"/>
</dbReference>
<keyword evidence="5" id="KW-1185">Reference proteome</keyword>
<dbReference type="Proteomes" id="UP001596484">
    <property type="component" value="Unassembled WGS sequence"/>
</dbReference>
<keyword evidence="2" id="KW-0560">Oxidoreductase</keyword>
<gene>
    <name evidence="4" type="ORF">ACFQS9_24865</name>
</gene>
<evidence type="ECO:0000256" key="1">
    <source>
        <dbReference type="ARBA" id="ARBA00022630"/>
    </source>
</evidence>
<feature type="domain" description="NADH:flavin oxidoreductase/NADH oxidase N-terminal" evidence="3">
    <location>
        <begin position="9"/>
        <end position="343"/>
    </location>
</feature>
<organism evidence="4 5">
    <name type="scientific">Rhodococcus daqingensis</name>
    <dbReference type="NCBI Taxonomy" id="2479363"/>
    <lineage>
        <taxon>Bacteria</taxon>
        <taxon>Bacillati</taxon>
        <taxon>Actinomycetota</taxon>
        <taxon>Actinomycetes</taxon>
        <taxon>Mycobacteriales</taxon>
        <taxon>Nocardiaceae</taxon>
        <taxon>Rhodococcus</taxon>
    </lineage>
</organism>
<accession>A0ABW2S4Y9</accession>
<reference evidence="5" key="1">
    <citation type="journal article" date="2019" name="Int. J. Syst. Evol. Microbiol.">
        <title>The Global Catalogue of Microorganisms (GCM) 10K type strain sequencing project: providing services to taxonomists for standard genome sequencing and annotation.</title>
        <authorList>
            <consortium name="The Broad Institute Genomics Platform"/>
            <consortium name="The Broad Institute Genome Sequencing Center for Infectious Disease"/>
            <person name="Wu L."/>
            <person name="Ma J."/>
        </authorList>
    </citation>
    <scope>NUCLEOTIDE SEQUENCE [LARGE SCALE GENOMIC DNA]</scope>
    <source>
        <strain evidence="5">ICMP 19430</strain>
    </source>
</reference>
<name>A0ABW2S4Y9_9NOCA</name>
<evidence type="ECO:0000313" key="4">
    <source>
        <dbReference type="EMBL" id="MFC7451130.1"/>
    </source>
</evidence>
<dbReference type="InterPro" id="IPR001155">
    <property type="entry name" value="OxRdtase_FMN_N"/>
</dbReference>
<sequence>MHDPSDPWSPLRLNSGATLRNRFVLAPMTTDASDPNGSATEAELNYLARRGAAEFGAAITSCAFVHPDGRAWQGIGATDDSHLASLGAVAGAVRGDGGLGVLQIYDGGRIALPELVGPSGIRGPSPIPSARPDARIPRELTEHEIQGLLTAFGRAAALGVQAGFDGIEIHGANHYLIHQFFSPRANQRTDRWGGDVAERMRFPLAVAQVVREAVGPEVTVGFRVTPFESEAGGYTLDDSARLADRLAADGVDYVHISMDNFRRNSPQPEDRDWTKTRARVESRNPIEAIAAAVAGRSAVVASGGIRTLNDARDALGAGADLVAVGRAALIDPEWIDKLKAGAHTQVRTQLPEEAADIESVLTIPPRMVRYLLSRPGWIPRAGQDA</sequence>
<dbReference type="SUPFAM" id="SSF51395">
    <property type="entry name" value="FMN-linked oxidoreductases"/>
    <property type="match status" value="1"/>
</dbReference>
<protein>
    <submittedName>
        <fullName evidence="4">HisA/HisF-related TIM barrel protein</fullName>
    </submittedName>
</protein>
<dbReference type="Gene3D" id="3.20.20.70">
    <property type="entry name" value="Aldolase class I"/>
    <property type="match status" value="1"/>
</dbReference>
<comment type="caution">
    <text evidence="4">The sequence shown here is derived from an EMBL/GenBank/DDBJ whole genome shotgun (WGS) entry which is preliminary data.</text>
</comment>
<dbReference type="InterPro" id="IPR013785">
    <property type="entry name" value="Aldolase_TIM"/>
</dbReference>
<evidence type="ECO:0000256" key="2">
    <source>
        <dbReference type="ARBA" id="ARBA00023002"/>
    </source>
</evidence>
<keyword evidence="1" id="KW-0285">Flavoprotein</keyword>
<proteinExistence type="predicted"/>
<dbReference type="PANTHER" id="PTHR43656:SF2">
    <property type="entry name" value="BINDING OXIDOREDUCTASE, PUTATIVE (AFU_ORTHOLOGUE AFUA_2G08260)-RELATED"/>
    <property type="match status" value="1"/>
</dbReference>